<reference evidence="2 3" key="1">
    <citation type="submission" date="2024-04" db="EMBL/GenBank/DDBJ databases">
        <authorList>
            <person name="Fracassetti M."/>
        </authorList>
    </citation>
    <scope>NUCLEOTIDE SEQUENCE [LARGE SCALE GENOMIC DNA]</scope>
</reference>
<evidence type="ECO:0000313" key="3">
    <source>
        <dbReference type="Proteomes" id="UP001497516"/>
    </source>
</evidence>
<organism evidence="2 3">
    <name type="scientific">Linum trigynum</name>
    <dbReference type="NCBI Taxonomy" id="586398"/>
    <lineage>
        <taxon>Eukaryota</taxon>
        <taxon>Viridiplantae</taxon>
        <taxon>Streptophyta</taxon>
        <taxon>Embryophyta</taxon>
        <taxon>Tracheophyta</taxon>
        <taxon>Spermatophyta</taxon>
        <taxon>Magnoliopsida</taxon>
        <taxon>eudicotyledons</taxon>
        <taxon>Gunneridae</taxon>
        <taxon>Pentapetalae</taxon>
        <taxon>rosids</taxon>
        <taxon>fabids</taxon>
        <taxon>Malpighiales</taxon>
        <taxon>Linaceae</taxon>
        <taxon>Linum</taxon>
    </lineage>
</organism>
<dbReference type="EMBL" id="OZ034822">
    <property type="protein sequence ID" value="CAL1411373.1"/>
    <property type="molecule type" value="Genomic_DNA"/>
</dbReference>
<feature type="compositionally biased region" description="Polar residues" evidence="1">
    <location>
        <begin position="82"/>
        <end position="94"/>
    </location>
</feature>
<protein>
    <recommendedName>
        <fullName evidence="4">VQ domain-containing protein</fullName>
    </recommendedName>
</protein>
<proteinExistence type="predicted"/>
<evidence type="ECO:0000313" key="2">
    <source>
        <dbReference type="EMBL" id="CAL1411373.1"/>
    </source>
</evidence>
<dbReference type="Proteomes" id="UP001497516">
    <property type="component" value="Chromosome 9"/>
</dbReference>
<feature type="region of interest" description="Disordered" evidence="1">
    <location>
        <begin position="82"/>
        <end position="128"/>
    </location>
</feature>
<accession>A0AAV2GNH7</accession>
<evidence type="ECO:0008006" key="4">
    <source>
        <dbReference type="Google" id="ProtNLM"/>
    </source>
</evidence>
<gene>
    <name evidence="2" type="ORF">LTRI10_LOCUS50736</name>
</gene>
<sequence>MKQRYCSVSGGSEFKVYQPTPIHRLPPLPTNHHKKAVAMAKQRNDLVPSSTIIFLNSPSISDAATSFISSLMRDTDSMQRSMSSSGFQFTQPSHGSLPCLLPPSRGSAAPWMTSDAAPPPAGAIAPRN</sequence>
<keyword evidence="3" id="KW-1185">Reference proteome</keyword>
<name>A0AAV2GNH7_9ROSI</name>
<evidence type="ECO:0000256" key="1">
    <source>
        <dbReference type="SAM" id="MobiDB-lite"/>
    </source>
</evidence>
<dbReference type="AlphaFoldDB" id="A0AAV2GNH7"/>